<sequence length="120" mass="13688">ASTRSVIADLARPSSLRRQNQNTTFSRFCLYNPSGVTVSRSRRPDWPVRRRTTNSVSRCQFCLLYLLQRPFSNLQPTQFQGQVYLEAEFDTVDLLPQGLVSADVLREYSQSRDAELGAVD</sequence>
<dbReference type="HOGENOM" id="CLU_2055242_0_0_1"/>
<protein>
    <submittedName>
        <fullName evidence="1">Uncharacterized protein</fullName>
    </submittedName>
</protein>
<evidence type="ECO:0000313" key="2">
    <source>
        <dbReference type="Proteomes" id="UP000054477"/>
    </source>
</evidence>
<proteinExistence type="predicted"/>
<gene>
    <name evidence="1" type="ORF">K443DRAFT_327403</name>
</gene>
<name>A0A0C9X156_9AGAR</name>
<keyword evidence="2" id="KW-1185">Reference proteome</keyword>
<reference evidence="2" key="2">
    <citation type="submission" date="2015-01" db="EMBL/GenBank/DDBJ databases">
        <title>Evolutionary Origins and Diversification of the Mycorrhizal Mutualists.</title>
        <authorList>
            <consortium name="DOE Joint Genome Institute"/>
            <consortium name="Mycorrhizal Genomics Consortium"/>
            <person name="Kohler A."/>
            <person name="Kuo A."/>
            <person name="Nagy L.G."/>
            <person name="Floudas D."/>
            <person name="Copeland A."/>
            <person name="Barry K.W."/>
            <person name="Cichocki N."/>
            <person name="Veneault-Fourrey C."/>
            <person name="LaButti K."/>
            <person name="Lindquist E.A."/>
            <person name="Lipzen A."/>
            <person name="Lundell T."/>
            <person name="Morin E."/>
            <person name="Murat C."/>
            <person name="Riley R."/>
            <person name="Ohm R."/>
            <person name="Sun H."/>
            <person name="Tunlid A."/>
            <person name="Henrissat B."/>
            <person name="Grigoriev I.V."/>
            <person name="Hibbett D.S."/>
            <person name="Martin F."/>
        </authorList>
    </citation>
    <scope>NUCLEOTIDE SEQUENCE [LARGE SCALE GENOMIC DNA]</scope>
    <source>
        <strain evidence="2">LaAM-08-1</strain>
    </source>
</reference>
<dbReference type="Proteomes" id="UP000054477">
    <property type="component" value="Unassembled WGS sequence"/>
</dbReference>
<dbReference type="AlphaFoldDB" id="A0A0C9X156"/>
<reference evidence="1 2" key="1">
    <citation type="submission" date="2014-04" db="EMBL/GenBank/DDBJ databases">
        <authorList>
            <consortium name="DOE Joint Genome Institute"/>
            <person name="Kuo A."/>
            <person name="Kohler A."/>
            <person name="Nagy L.G."/>
            <person name="Floudas D."/>
            <person name="Copeland A."/>
            <person name="Barry K.W."/>
            <person name="Cichocki N."/>
            <person name="Veneault-Fourrey C."/>
            <person name="LaButti K."/>
            <person name="Lindquist E.A."/>
            <person name="Lipzen A."/>
            <person name="Lundell T."/>
            <person name="Morin E."/>
            <person name="Murat C."/>
            <person name="Sun H."/>
            <person name="Tunlid A."/>
            <person name="Henrissat B."/>
            <person name="Grigoriev I.V."/>
            <person name="Hibbett D.S."/>
            <person name="Martin F."/>
            <person name="Nordberg H.P."/>
            <person name="Cantor M.N."/>
            <person name="Hua S.X."/>
        </authorList>
    </citation>
    <scope>NUCLEOTIDE SEQUENCE [LARGE SCALE GENOMIC DNA]</scope>
    <source>
        <strain evidence="1 2">LaAM-08-1</strain>
    </source>
</reference>
<organism evidence="1 2">
    <name type="scientific">Laccaria amethystina LaAM-08-1</name>
    <dbReference type="NCBI Taxonomy" id="1095629"/>
    <lineage>
        <taxon>Eukaryota</taxon>
        <taxon>Fungi</taxon>
        <taxon>Dikarya</taxon>
        <taxon>Basidiomycota</taxon>
        <taxon>Agaricomycotina</taxon>
        <taxon>Agaricomycetes</taxon>
        <taxon>Agaricomycetidae</taxon>
        <taxon>Agaricales</taxon>
        <taxon>Agaricineae</taxon>
        <taxon>Hydnangiaceae</taxon>
        <taxon>Laccaria</taxon>
    </lineage>
</organism>
<accession>A0A0C9X156</accession>
<evidence type="ECO:0000313" key="1">
    <source>
        <dbReference type="EMBL" id="KIK05825.1"/>
    </source>
</evidence>
<feature type="non-terminal residue" evidence="1">
    <location>
        <position position="1"/>
    </location>
</feature>
<dbReference type="EMBL" id="KN838557">
    <property type="protein sequence ID" value="KIK05825.1"/>
    <property type="molecule type" value="Genomic_DNA"/>
</dbReference>
<dbReference type="OrthoDB" id="3112408at2759"/>